<comment type="caution">
    <text evidence="1">The sequence shown here is derived from an EMBL/GenBank/DDBJ whole genome shotgun (WGS) entry which is preliminary data.</text>
</comment>
<dbReference type="RefSeq" id="WP_106709579.1">
    <property type="nucleotide sequence ID" value="NZ_PGGO01000002.1"/>
</dbReference>
<gene>
    <name evidence="1" type="ORF">CU102_03480</name>
</gene>
<protein>
    <submittedName>
        <fullName evidence="1">Uncharacterized protein</fullName>
    </submittedName>
</protein>
<dbReference type="Proteomes" id="UP000241444">
    <property type="component" value="Unassembled WGS sequence"/>
</dbReference>
<dbReference type="AlphaFoldDB" id="A0A2P7BUL8"/>
<reference evidence="2" key="1">
    <citation type="submission" date="2017-11" db="EMBL/GenBank/DDBJ databases">
        <authorList>
            <person name="Kuznetsova I."/>
            <person name="Sazanova A."/>
            <person name="Chirak E."/>
            <person name="Safronova V."/>
            <person name="Willems A."/>
        </authorList>
    </citation>
    <scope>NUCLEOTIDE SEQUENCE [LARGE SCALE GENOMIC DNA]</scope>
    <source>
        <strain evidence="2">STM 196</strain>
    </source>
</reference>
<sequence length="178" mass="19598">MQHLSTHIDDRLAERFSALARAHGGKSALLRHFVRLAVDGSSPEQTPRLPDPAGRTVHLSLRLSANEVVAVRRAATARGMKPAQWLRAVVRVRLGAGTQYSASELHELRALTNQVRRIGVNLNQLVRAAHEARLEHAPFAVDKKVVDTARGEVERTLTALHLLARGNVRVWEGQADGK</sequence>
<organism evidence="1 2">
    <name type="scientific">Phyllobacterium brassicacearum</name>
    <dbReference type="NCBI Taxonomy" id="314235"/>
    <lineage>
        <taxon>Bacteria</taxon>
        <taxon>Pseudomonadati</taxon>
        <taxon>Pseudomonadota</taxon>
        <taxon>Alphaproteobacteria</taxon>
        <taxon>Hyphomicrobiales</taxon>
        <taxon>Phyllobacteriaceae</taxon>
        <taxon>Phyllobacterium</taxon>
    </lineage>
</organism>
<evidence type="ECO:0000313" key="2">
    <source>
        <dbReference type="Proteomes" id="UP000241444"/>
    </source>
</evidence>
<keyword evidence="2" id="KW-1185">Reference proteome</keyword>
<dbReference type="InterPro" id="IPR053842">
    <property type="entry name" value="NikA-like"/>
</dbReference>
<dbReference type="OrthoDB" id="7376495at2"/>
<evidence type="ECO:0000313" key="1">
    <source>
        <dbReference type="EMBL" id="PSH70165.1"/>
    </source>
</evidence>
<name>A0A2P7BUL8_9HYPH</name>
<accession>A0A2P7BUL8</accession>
<dbReference type="Pfam" id="PF21983">
    <property type="entry name" value="NikA-like"/>
    <property type="match status" value="1"/>
</dbReference>
<proteinExistence type="predicted"/>
<dbReference type="EMBL" id="PGGO01000002">
    <property type="protein sequence ID" value="PSH70165.1"/>
    <property type="molecule type" value="Genomic_DNA"/>
</dbReference>